<protein>
    <submittedName>
        <fullName evidence="1">Putative transcriptional regulator</fullName>
    </submittedName>
</protein>
<gene>
    <name evidence="1" type="ORF">SSOG_03290</name>
</gene>
<dbReference type="HOGENOM" id="CLU_029927_4_0_11"/>
<dbReference type="AlphaFoldDB" id="D9WK13"/>
<organism evidence="1 2">
    <name type="scientific">Streptomyces himastatinicus ATCC 53653</name>
    <dbReference type="NCBI Taxonomy" id="457427"/>
    <lineage>
        <taxon>Bacteria</taxon>
        <taxon>Bacillati</taxon>
        <taxon>Actinomycetota</taxon>
        <taxon>Actinomycetes</taxon>
        <taxon>Kitasatosporales</taxon>
        <taxon>Streptomycetaceae</taxon>
        <taxon>Streptomyces</taxon>
        <taxon>Streptomyces violaceusniger group</taxon>
    </lineage>
</organism>
<keyword evidence="2" id="KW-1185">Reference proteome</keyword>
<evidence type="ECO:0000313" key="2">
    <source>
        <dbReference type="Proteomes" id="UP000003963"/>
    </source>
</evidence>
<evidence type="ECO:0000313" key="1">
    <source>
        <dbReference type="EMBL" id="EFL23576.1"/>
    </source>
</evidence>
<accession>D9WK13</accession>
<dbReference type="Proteomes" id="UP000003963">
    <property type="component" value="Unassembled WGS sequence"/>
</dbReference>
<name>D9WK13_9ACTN</name>
<sequence length="452" mass="49142">MSKRGPNVALARLLDESGLSDTQFIRAVNRLAAEAGVAVRYDQPSVSQWRGGTMPRQAVRPFIAEVLARRLGRPVTLAEINFPAPAATPDNRTLPRTVDELADLVRSDMDPSRRGVLSAGLYSVALTIPAWPDIVGRMEAVQTGQVRRIGRADVEAVSAMTDRLSELDDDFGGRYARPMAAAFMANTVAPFLKAEASSDVRKAMLSATSFLCYLTGWMAVDERHHGLAQRYYVKGLELAGASGDHSTYCHILRGMSVQAVDLGHGVTASRLASAASAASPNSGPRMRAFFAGQQAHSYAVAGNRANALQSIRETEMAMEKAESQAGTFGGYSPATLAYHVAQVRYGLGDVAGSVSSLQLHFRLRDATDSRRSGLIFNTMLAERQLEMGHLEAACGTWNRVLKEYPKVHSSRVDERVGKIQELLRAYQSNSTAREVYERARGISADRHAKSRT</sequence>
<proteinExistence type="predicted"/>
<reference evidence="1 2" key="1">
    <citation type="submission" date="2009-02" db="EMBL/GenBank/DDBJ databases">
        <title>Annotation of Streptomyces hygroscopicus strain ATCC 53653.</title>
        <authorList>
            <consortium name="The Broad Institute Genome Sequencing Platform"/>
            <consortium name="Broad Institute Microbial Sequencing Center"/>
            <person name="Fischbach M."/>
            <person name="Godfrey P."/>
            <person name="Ward D."/>
            <person name="Young S."/>
            <person name="Zeng Q."/>
            <person name="Koehrsen M."/>
            <person name="Alvarado L."/>
            <person name="Berlin A.M."/>
            <person name="Bochicchio J."/>
            <person name="Borenstein D."/>
            <person name="Chapman S.B."/>
            <person name="Chen Z."/>
            <person name="Engels R."/>
            <person name="Freedman E."/>
            <person name="Gellesch M."/>
            <person name="Goldberg J."/>
            <person name="Griggs A."/>
            <person name="Gujja S."/>
            <person name="Heilman E.R."/>
            <person name="Heiman D.I."/>
            <person name="Hepburn T.A."/>
            <person name="Howarth C."/>
            <person name="Jen D."/>
            <person name="Larson L."/>
            <person name="Lewis B."/>
            <person name="Mehta T."/>
            <person name="Park D."/>
            <person name="Pearson M."/>
            <person name="Richards J."/>
            <person name="Roberts A."/>
            <person name="Saif S."/>
            <person name="Shea T.D."/>
            <person name="Shenoy N."/>
            <person name="Sisk P."/>
            <person name="Stolte C."/>
            <person name="Sykes S.N."/>
            <person name="Thomson T."/>
            <person name="Walk T."/>
            <person name="White J."/>
            <person name="Yandava C."/>
            <person name="Straight P."/>
            <person name="Clardy J."/>
            <person name="Hung D."/>
            <person name="Kolter R."/>
            <person name="Mekalanos J."/>
            <person name="Walker S."/>
            <person name="Walsh C.T."/>
            <person name="Wieland-Brown L.C."/>
            <person name="Haas B."/>
            <person name="Nusbaum C."/>
            <person name="Birren B."/>
        </authorList>
    </citation>
    <scope>NUCLEOTIDE SEQUENCE [LARGE SCALE GENOMIC DNA]</scope>
    <source>
        <strain evidence="1 2">ATCC 53653</strain>
    </source>
</reference>
<dbReference type="STRING" id="457427.SSOG_03290"/>
<dbReference type="RefSeq" id="WP_009715394.1">
    <property type="nucleotide sequence ID" value="NZ_GG657754.1"/>
</dbReference>
<dbReference type="OrthoDB" id="3213425at2"/>
<dbReference type="EMBL" id="GG657754">
    <property type="protein sequence ID" value="EFL23576.1"/>
    <property type="molecule type" value="Genomic_DNA"/>
</dbReference>